<sequence length="240" mass="24863">MTPEAVQRYSRHLLLKEIGGPGQATLGRATVAVIGAGGIGSPALLYLAAAGVGRLMLIDDDRVDLSNLNRQIAHSTARVGALKVESAAEALRALNPDVTLILRAERATEASIDRLLAGADAVIDGSDSFDTRRLVADACARLRRPLISAAVVQLSGQLTVFKPYLGPEHPGFGALYPAPPAAGALPSCAETGILGPAAGVMGTLAAVEAIKELLGLGESLSGWLLLYEALWSSLDRVRIG</sequence>
<dbReference type="Proteomes" id="UP000216361">
    <property type="component" value="Unassembled WGS sequence"/>
</dbReference>
<protein>
    <submittedName>
        <fullName evidence="3">Adenylyltransferase</fullName>
    </submittedName>
</protein>
<comment type="caution">
    <text evidence="3">The sequence shown here is derived from an EMBL/GenBank/DDBJ whole genome shotgun (WGS) entry which is preliminary data.</text>
</comment>
<dbReference type="GO" id="GO:0008641">
    <property type="term" value="F:ubiquitin-like modifier activating enzyme activity"/>
    <property type="evidence" value="ECO:0007669"/>
    <property type="project" value="InterPro"/>
</dbReference>
<dbReference type="GO" id="GO:0008146">
    <property type="term" value="F:sulfotransferase activity"/>
    <property type="evidence" value="ECO:0007669"/>
    <property type="project" value="TreeGrafter"/>
</dbReference>
<dbReference type="RefSeq" id="WP_094408270.1">
    <property type="nucleotide sequence ID" value="NZ_BMJZ01000006.1"/>
</dbReference>
<evidence type="ECO:0000313" key="4">
    <source>
        <dbReference type="Proteomes" id="UP000216361"/>
    </source>
</evidence>
<evidence type="ECO:0000256" key="1">
    <source>
        <dbReference type="ARBA" id="ARBA00009919"/>
    </source>
</evidence>
<gene>
    <name evidence="3" type="ORF">CHR90_06960</name>
</gene>
<proteinExistence type="inferred from homology"/>
<keyword evidence="4" id="KW-1185">Reference proteome</keyword>
<evidence type="ECO:0000259" key="2">
    <source>
        <dbReference type="Pfam" id="PF00899"/>
    </source>
</evidence>
<dbReference type="InterPro" id="IPR045886">
    <property type="entry name" value="ThiF/MoeB/HesA"/>
</dbReference>
<dbReference type="InterPro" id="IPR035985">
    <property type="entry name" value="Ubiquitin-activating_enz"/>
</dbReference>
<dbReference type="PANTHER" id="PTHR10953">
    <property type="entry name" value="UBIQUITIN-ACTIVATING ENZYME E1"/>
    <property type="match status" value="1"/>
</dbReference>
<evidence type="ECO:0000313" key="3">
    <source>
        <dbReference type="EMBL" id="OYQ19851.1"/>
    </source>
</evidence>
<dbReference type="EMBL" id="NOXS01000030">
    <property type="protein sequence ID" value="OYQ19851.1"/>
    <property type="molecule type" value="Genomic_DNA"/>
</dbReference>
<dbReference type="PANTHER" id="PTHR10953:SF102">
    <property type="entry name" value="ADENYLYLTRANSFERASE AND SULFURTRANSFERASE MOCS3"/>
    <property type="match status" value="1"/>
</dbReference>
<dbReference type="InterPro" id="IPR000594">
    <property type="entry name" value="ThiF_NAD_FAD-bd"/>
</dbReference>
<keyword evidence="3" id="KW-0808">Transferase</keyword>
<keyword evidence="3" id="KW-0548">Nucleotidyltransferase</keyword>
<dbReference type="CDD" id="cd00757">
    <property type="entry name" value="ThiF_MoeB_HesA_family"/>
    <property type="match status" value="1"/>
</dbReference>
<reference evidence="3 4" key="1">
    <citation type="submission" date="2017-07" db="EMBL/GenBank/DDBJ databases">
        <title>Elstera cyanobacteriorum sp. nov., a novel bacterium isolated from cyanobacterial aggregates in a eutrophic lake.</title>
        <authorList>
            <person name="Cai H."/>
        </authorList>
    </citation>
    <scope>NUCLEOTIDE SEQUENCE [LARGE SCALE GENOMIC DNA]</scope>
    <source>
        <strain evidence="3 4">TH019</strain>
    </source>
</reference>
<feature type="domain" description="THIF-type NAD/FAD binding fold" evidence="2">
    <location>
        <begin position="9"/>
        <end position="238"/>
    </location>
</feature>
<dbReference type="GO" id="GO:0004792">
    <property type="term" value="F:thiosulfate-cyanide sulfurtransferase activity"/>
    <property type="evidence" value="ECO:0007669"/>
    <property type="project" value="TreeGrafter"/>
</dbReference>
<dbReference type="OrthoDB" id="9804286at2"/>
<dbReference type="Pfam" id="PF00899">
    <property type="entry name" value="ThiF"/>
    <property type="match status" value="1"/>
</dbReference>
<name>A0A255XSI0_9PROT</name>
<comment type="similarity">
    <text evidence="1">Belongs to the HesA/MoeB/ThiF family.</text>
</comment>
<dbReference type="SUPFAM" id="SSF69572">
    <property type="entry name" value="Activating enzymes of the ubiquitin-like proteins"/>
    <property type="match status" value="1"/>
</dbReference>
<accession>A0A255XSI0</accession>
<dbReference type="FunFam" id="3.40.50.720:FF:000080">
    <property type="entry name" value="Thiazole biosynthesis adenylyltransferase ThiF"/>
    <property type="match status" value="1"/>
</dbReference>
<dbReference type="Gene3D" id="3.40.50.720">
    <property type="entry name" value="NAD(P)-binding Rossmann-like Domain"/>
    <property type="match status" value="1"/>
</dbReference>
<dbReference type="GO" id="GO:0005829">
    <property type="term" value="C:cytosol"/>
    <property type="evidence" value="ECO:0007669"/>
    <property type="project" value="TreeGrafter"/>
</dbReference>
<dbReference type="GO" id="GO:0016779">
    <property type="term" value="F:nucleotidyltransferase activity"/>
    <property type="evidence" value="ECO:0007669"/>
    <property type="project" value="UniProtKB-KW"/>
</dbReference>
<dbReference type="AlphaFoldDB" id="A0A255XSI0"/>
<organism evidence="3 4">
    <name type="scientific">Elstera cyanobacteriorum</name>
    <dbReference type="NCBI Taxonomy" id="2022747"/>
    <lineage>
        <taxon>Bacteria</taxon>
        <taxon>Pseudomonadati</taxon>
        <taxon>Pseudomonadota</taxon>
        <taxon>Alphaproteobacteria</taxon>
        <taxon>Rhodospirillales</taxon>
        <taxon>Rhodospirillaceae</taxon>
        <taxon>Elstera</taxon>
    </lineage>
</organism>